<dbReference type="Proteomes" id="UP000297890">
    <property type="component" value="Unassembled WGS sequence"/>
</dbReference>
<dbReference type="EMBL" id="SRIO01000023">
    <property type="protein sequence ID" value="TFZ81439.1"/>
    <property type="molecule type" value="Genomic_DNA"/>
</dbReference>
<proteinExistence type="predicted"/>
<reference evidence="1 2" key="1">
    <citation type="journal article" date="2019" name="ISME J.">
        <title>Candidatus Macondimonas diazotrophica, a novel gammaproteobacterial genus dominating crude-oil-contaminated coastal sediments.</title>
        <authorList>
            <person name="Karthikeyan S."/>
            <person name="Konstantinidis K."/>
        </authorList>
    </citation>
    <scope>NUCLEOTIDE SEQUENCE [LARGE SCALE GENOMIC DNA]</scope>
    <source>
        <strain evidence="1 2">KTK01</strain>
    </source>
</reference>
<dbReference type="RefSeq" id="WP_135282765.1">
    <property type="nucleotide sequence ID" value="NZ_SRIO01000023.1"/>
</dbReference>
<comment type="caution">
    <text evidence="1">The sequence shown here is derived from an EMBL/GenBank/DDBJ whole genome shotgun (WGS) entry which is preliminary data.</text>
</comment>
<organism evidence="1 2">
    <name type="scientific">Candidatus Macondimonas diazotrophica</name>
    <dbReference type="NCBI Taxonomy" id="2305248"/>
    <lineage>
        <taxon>Bacteria</taxon>
        <taxon>Pseudomonadati</taxon>
        <taxon>Pseudomonadota</taxon>
        <taxon>Gammaproteobacteria</taxon>
        <taxon>Chromatiales</taxon>
        <taxon>Ectothiorhodospiraceae</taxon>
        <taxon>Candidatus Macondimonas</taxon>
    </lineage>
</organism>
<gene>
    <name evidence="1" type="ORF">E4680_12550</name>
</gene>
<name>A0A4Z0F7E4_9GAMM</name>
<keyword evidence="2" id="KW-1185">Reference proteome</keyword>
<dbReference type="AlphaFoldDB" id="A0A4Z0F7E4"/>
<accession>A0A4Z0F7E4</accession>
<evidence type="ECO:0000313" key="2">
    <source>
        <dbReference type="Proteomes" id="UP000297890"/>
    </source>
</evidence>
<protein>
    <submittedName>
        <fullName evidence="1">Uncharacterized protein</fullName>
    </submittedName>
</protein>
<evidence type="ECO:0000313" key="1">
    <source>
        <dbReference type="EMBL" id="TFZ81439.1"/>
    </source>
</evidence>
<sequence length="115" mass="12459">MTVSLLDLLRNNYVTKEPGIDINPKPKPEGYSFLGGNTGKFLGGETGAHNLGISMGLANAGLGLYDTLANWGNAADQIKATTSLAKARADDIRSNMNIRDARHRQARQNILYNSR</sequence>